<dbReference type="Pfam" id="PF02365">
    <property type="entry name" value="NAM"/>
    <property type="match status" value="1"/>
</dbReference>
<gene>
    <name evidence="7" type="ORF">FNV43_RR15543</name>
</gene>
<evidence type="ECO:0000313" key="8">
    <source>
        <dbReference type="Proteomes" id="UP000796880"/>
    </source>
</evidence>
<protein>
    <recommendedName>
        <fullName evidence="6">NAC domain-containing protein</fullName>
    </recommendedName>
</protein>
<dbReference type="InterPro" id="IPR036093">
    <property type="entry name" value="NAC_dom_sf"/>
</dbReference>
<name>A0A8K0GXH9_9ROSA</name>
<dbReference type="EMBL" id="VOIH02000007">
    <property type="protein sequence ID" value="KAF3441628.1"/>
    <property type="molecule type" value="Genomic_DNA"/>
</dbReference>
<dbReference type="GO" id="GO:0006355">
    <property type="term" value="P:regulation of DNA-templated transcription"/>
    <property type="evidence" value="ECO:0007669"/>
    <property type="project" value="InterPro"/>
</dbReference>
<accession>A0A8K0GXH9</accession>
<dbReference type="AlphaFoldDB" id="A0A8K0GXH9"/>
<feature type="region of interest" description="Disordered" evidence="5">
    <location>
        <begin position="142"/>
        <end position="164"/>
    </location>
</feature>
<keyword evidence="2" id="KW-0238">DNA-binding</keyword>
<proteinExistence type="predicted"/>
<sequence length="295" mass="33447">MDMPPGFRFYPTEEELVSFYLHNKLEAKREDLKRVMDRIIPVLDIYEFNPWDLPPYSGELCQGDPEQCFFFTMRQENEARGGRPNRLTSTGYWKATGSPNFIYSNSNGQKIGVKRTMVFYVGRAPNGKKTDWKMNEYKELEAPSSDHHHHHHQPSSSSTSTSTAAIHDHLPLRREMSLCRVYKKSKCLRAFDRRPPPVADIAARNPTTIQQADQEGTSTVVLSHSHHDQNSPAAPILMGERRIASSPESSSSGDPGQLVLQAGGNTTSIADQTMPMAIGNEALWYWDDQMEWFSN</sequence>
<evidence type="ECO:0000256" key="4">
    <source>
        <dbReference type="ARBA" id="ARBA00023242"/>
    </source>
</evidence>
<dbReference type="OrthoDB" id="622307at2759"/>
<evidence type="ECO:0000313" key="7">
    <source>
        <dbReference type="EMBL" id="KAF3441628.1"/>
    </source>
</evidence>
<dbReference type="SUPFAM" id="SSF101941">
    <property type="entry name" value="NAC domain"/>
    <property type="match status" value="1"/>
</dbReference>
<comment type="caution">
    <text evidence="7">The sequence shown here is derived from an EMBL/GenBank/DDBJ whole genome shotgun (WGS) entry which is preliminary data.</text>
</comment>
<dbReference type="PANTHER" id="PTHR31744">
    <property type="entry name" value="PROTEIN CUP-SHAPED COTYLEDON 2-RELATED"/>
    <property type="match status" value="1"/>
</dbReference>
<evidence type="ECO:0000256" key="3">
    <source>
        <dbReference type="ARBA" id="ARBA00023163"/>
    </source>
</evidence>
<evidence type="ECO:0000256" key="5">
    <source>
        <dbReference type="SAM" id="MobiDB-lite"/>
    </source>
</evidence>
<evidence type="ECO:0000259" key="6">
    <source>
        <dbReference type="PROSITE" id="PS51005"/>
    </source>
</evidence>
<feature type="region of interest" description="Disordered" evidence="5">
    <location>
        <begin position="242"/>
        <end position="262"/>
    </location>
</feature>
<keyword evidence="8" id="KW-1185">Reference proteome</keyword>
<dbReference type="InterPro" id="IPR003441">
    <property type="entry name" value="NAC-dom"/>
</dbReference>
<keyword evidence="1" id="KW-0805">Transcription regulation</keyword>
<organism evidence="7 8">
    <name type="scientific">Rhamnella rubrinervis</name>
    <dbReference type="NCBI Taxonomy" id="2594499"/>
    <lineage>
        <taxon>Eukaryota</taxon>
        <taxon>Viridiplantae</taxon>
        <taxon>Streptophyta</taxon>
        <taxon>Embryophyta</taxon>
        <taxon>Tracheophyta</taxon>
        <taxon>Spermatophyta</taxon>
        <taxon>Magnoliopsida</taxon>
        <taxon>eudicotyledons</taxon>
        <taxon>Gunneridae</taxon>
        <taxon>Pentapetalae</taxon>
        <taxon>rosids</taxon>
        <taxon>fabids</taxon>
        <taxon>Rosales</taxon>
        <taxon>Rhamnaceae</taxon>
        <taxon>rhamnoid group</taxon>
        <taxon>Rhamneae</taxon>
        <taxon>Rhamnella</taxon>
    </lineage>
</organism>
<dbReference type="Gene3D" id="2.170.150.80">
    <property type="entry name" value="NAC domain"/>
    <property type="match status" value="1"/>
</dbReference>
<evidence type="ECO:0000256" key="2">
    <source>
        <dbReference type="ARBA" id="ARBA00023125"/>
    </source>
</evidence>
<reference evidence="7" key="1">
    <citation type="submission" date="2020-03" db="EMBL/GenBank/DDBJ databases">
        <title>A high-quality chromosome-level genome assembly of a woody plant with both climbing and erect habits, Rhamnella rubrinervis.</title>
        <authorList>
            <person name="Lu Z."/>
            <person name="Yang Y."/>
            <person name="Zhu X."/>
            <person name="Sun Y."/>
        </authorList>
    </citation>
    <scope>NUCLEOTIDE SEQUENCE</scope>
    <source>
        <strain evidence="7">BYM</strain>
        <tissue evidence="7">Leaf</tissue>
    </source>
</reference>
<dbReference type="PANTHER" id="PTHR31744:SF220">
    <property type="entry name" value="LOW QUALITY PROTEIN: NAC DOMAIN-CONTAINING PROTEIN 90-LIKE"/>
    <property type="match status" value="1"/>
</dbReference>
<feature type="domain" description="NAC" evidence="6">
    <location>
        <begin position="3"/>
        <end position="184"/>
    </location>
</feature>
<keyword evidence="3" id="KW-0804">Transcription</keyword>
<dbReference type="GO" id="GO:0003677">
    <property type="term" value="F:DNA binding"/>
    <property type="evidence" value="ECO:0007669"/>
    <property type="project" value="UniProtKB-KW"/>
</dbReference>
<evidence type="ECO:0000256" key="1">
    <source>
        <dbReference type="ARBA" id="ARBA00023015"/>
    </source>
</evidence>
<dbReference type="PROSITE" id="PS51005">
    <property type="entry name" value="NAC"/>
    <property type="match status" value="1"/>
</dbReference>
<dbReference type="Proteomes" id="UP000796880">
    <property type="component" value="Unassembled WGS sequence"/>
</dbReference>
<feature type="compositionally biased region" description="Low complexity" evidence="5">
    <location>
        <begin position="154"/>
        <end position="164"/>
    </location>
</feature>
<keyword evidence="4" id="KW-0539">Nucleus</keyword>